<organism evidence="2 3">
    <name type="scientific">Virgibacillus byunsanensis</name>
    <dbReference type="NCBI Taxonomy" id="570945"/>
    <lineage>
        <taxon>Bacteria</taxon>
        <taxon>Bacillati</taxon>
        <taxon>Bacillota</taxon>
        <taxon>Bacilli</taxon>
        <taxon>Bacillales</taxon>
        <taxon>Bacillaceae</taxon>
        <taxon>Virgibacillus</taxon>
    </lineage>
</organism>
<keyword evidence="3" id="KW-1185">Reference proteome</keyword>
<gene>
    <name evidence="2" type="ORF">ACFQ3N_05165</name>
</gene>
<accession>A0ABW3LK35</accession>
<dbReference type="EMBL" id="JBHTKJ010000011">
    <property type="protein sequence ID" value="MFD1037799.1"/>
    <property type="molecule type" value="Genomic_DNA"/>
</dbReference>
<dbReference type="RefSeq" id="WP_390360193.1">
    <property type="nucleotide sequence ID" value="NZ_JBHTKJ010000011.1"/>
</dbReference>
<feature type="transmembrane region" description="Helical" evidence="1">
    <location>
        <begin position="6"/>
        <end position="23"/>
    </location>
</feature>
<comment type="caution">
    <text evidence="2">The sequence shown here is derived from an EMBL/GenBank/DDBJ whole genome shotgun (WGS) entry which is preliminary data.</text>
</comment>
<evidence type="ECO:0000313" key="3">
    <source>
        <dbReference type="Proteomes" id="UP001597040"/>
    </source>
</evidence>
<protein>
    <submittedName>
        <fullName evidence="2">Uncharacterized protein</fullName>
    </submittedName>
</protein>
<keyword evidence="1" id="KW-0812">Transmembrane</keyword>
<keyword evidence="1" id="KW-0472">Membrane</keyword>
<proteinExistence type="predicted"/>
<dbReference type="Proteomes" id="UP001597040">
    <property type="component" value="Unassembled WGS sequence"/>
</dbReference>
<keyword evidence="1" id="KW-1133">Transmembrane helix</keyword>
<sequence length="200" mass="22864">MNLKFIIIVVGIITVIVIGLNVINNTILFEDSVDEEEINLEADNGLTPEYLMDYLSENNFNISPVSSKENYDVYAAKRYVGDIDVTVQVDVYYDRERDKVLLIKSTIDGSYYEDYDNPQVVEQMVTEITKEYLEALISFPYNSSEPERARDWLETHVASAYNDSNEMSVDIGLATIHLSGSSLVRVMEMDFEVDKLQEDL</sequence>
<evidence type="ECO:0000256" key="1">
    <source>
        <dbReference type="SAM" id="Phobius"/>
    </source>
</evidence>
<evidence type="ECO:0000313" key="2">
    <source>
        <dbReference type="EMBL" id="MFD1037799.1"/>
    </source>
</evidence>
<name>A0ABW3LK35_9BACI</name>
<reference evidence="3" key="1">
    <citation type="journal article" date="2019" name="Int. J. Syst. Evol. Microbiol.">
        <title>The Global Catalogue of Microorganisms (GCM) 10K type strain sequencing project: providing services to taxonomists for standard genome sequencing and annotation.</title>
        <authorList>
            <consortium name="The Broad Institute Genomics Platform"/>
            <consortium name="The Broad Institute Genome Sequencing Center for Infectious Disease"/>
            <person name="Wu L."/>
            <person name="Ma J."/>
        </authorList>
    </citation>
    <scope>NUCLEOTIDE SEQUENCE [LARGE SCALE GENOMIC DNA]</scope>
    <source>
        <strain evidence="3">CCUG 56754</strain>
    </source>
</reference>